<evidence type="ECO:0000259" key="5">
    <source>
        <dbReference type="PROSITE" id="PS50111"/>
    </source>
</evidence>
<comment type="caution">
    <text evidence="6">The sequence shown here is derived from an EMBL/GenBank/DDBJ whole genome shotgun (WGS) entry which is preliminary data.</text>
</comment>
<dbReference type="PANTHER" id="PTHR32089">
    <property type="entry name" value="METHYL-ACCEPTING CHEMOTAXIS PROTEIN MCPB"/>
    <property type="match status" value="1"/>
</dbReference>
<evidence type="ECO:0000256" key="3">
    <source>
        <dbReference type="PROSITE-ProRule" id="PRU00284"/>
    </source>
</evidence>
<dbReference type="SUPFAM" id="SSF58104">
    <property type="entry name" value="Methyl-accepting chemotaxis protein (MCP) signaling domain"/>
    <property type="match status" value="1"/>
</dbReference>
<keyword evidence="7" id="KW-1185">Reference proteome</keyword>
<dbReference type="CDD" id="cd11386">
    <property type="entry name" value="MCP_signal"/>
    <property type="match status" value="1"/>
</dbReference>
<sequence length="509" mass="56223">MEKKEYLIKNEYEVNKQVAFILFITAVVIMPITFGLIYFRIFPISLEISKVPLLVAFLVFNVSFVLSKLKLHYKPWFKYVAIFCCVIGIAAIYKPFKWNAYIILSFPIILSSLYFDIRFIKVAFIFSTIIYTGVDYFVQADMITNGFFGDRSLTKAWIVSSLANFINFLVVTYAVLKVVDKSKALMDGLAGAEENEKLLDKISVILEKVKAVSGNLSQSADSLKIMAEETTAANEVIADNAGKTSMTFEDTINYIDSASTTIDSISKDLKDISTESELANEEGKNAIESSKISLKEIQATVEEMKNIQKDFENSRLLIKRLGERSAEVSEISQVISGISSQTNLLALNAAIEAARAGEMGKGFAVVADEVRNLAEKSSEAAKSISQLIEQVLADTNKAIEATESNISKMDNGLEMVEKSGKMFEDTAKVSEEVYLKLNNIATSNKRANEYSNTIVEIIKNIDTLSKEGTAQMQEITASVEEQVAAMQTVAASVIEIDNMANELVVVVGE</sequence>
<feature type="transmembrane region" description="Helical" evidence="4">
    <location>
        <begin position="158"/>
        <end position="176"/>
    </location>
</feature>
<dbReference type="RefSeq" id="WP_021282544.1">
    <property type="nucleotide sequence ID" value="NZ_JAGGLL010000023.1"/>
</dbReference>
<keyword evidence="4" id="KW-1133">Transmembrane helix</keyword>
<reference evidence="6 7" key="1">
    <citation type="submission" date="2021-03" db="EMBL/GenBank/DDBJ databases">
        <title>Genomic Encyclopedia of Type Strains, Phase IV (KMG-IV): sequencing the most valuable type-strain genomes for metagenomic binning, comparative biology and taxonomic classification.</title>
        <authorList>
            <person name="Goeker M."/>
        </authorList>
    </citation>
    <scope>NUCLEOTIDE SEQUENCE [LARGE SCALE GENOMIC DNA]</scope>
    <source>
        <strain evidence="6 7">DSM 28650</strain>
    </source>
</reference>
<evidence type="ECO:0000313" key="7">
    <source>
        <dbReference type="Proteomes" id="UP001519308"/>
    </source>
</evidence>
<dbReference type="Pfam" id="PF00015">
    <property type="entry name" value="MCPsignal"/>
    <property type="match status" value="1"/>
</dbReference>
<accession>A0ABS4K8Z5</accession>
<keyword evidence="1 3" id="KW-0807">Transducer</keyword>
<dbReference type="EMBL" id="JAGGLL010000023">
    <property type="protein sequence ID" value="MBP2023074.1"/>
    <property type="molecule type" value="Genomic_DNA"/>
</dbReference>
<name>A0ABS4K8Z5_9CLOT</name>
<proteinExistence type="inferred from homology"/>
<feature type="transmembrane region" description="Helical" evidence="4">
    <location>
        <begin position="122"/>
        <end position="138"/>
    </location>
</feature>
<evidence type="ECO:0000256" key="4">
    <source>
        <dbReference type="SAM" id="Phobius"/>
    </source>
</evidence>
<keyword evidence="4" id="KW-0812">Transmembrane</keyword>
<dbReference type="SMART" id="SM00283">
    <property type="entry name" value="MA"/>
    <property type="match status" value="1"/>
</dbReference>
<feature type="transmembrane region" description="Helical" evidence="4">
    <location>
        <begin position="51"/>
        <end position="69"/>
    </location>
</feature>
<evidence type="ECO:0000313" key="6">
    <source>
        <dbReference type="EMBL" id="MBP2023074.1"/>
    </source>
</evidence>
<dbReference type="Gene3D" id="1.10.287.950">
    <property type="entry name" value="Methyl-accepting chemotaxis protein"/>
    <property type="match status" value="1"/>
</dbReference>
<feature type="domain" description="Methyl-accepting transducer" evidence="5">
    <location>
        <begin position="226"/>
        <end position="483"/>
    </location>
</feature>
<feature type="transmembrane region" description="Helical" evidence="4">
    <location>
        <begin position="76"/>
        <end position="92"/>
    </location>
</feature>
<comment type="similarity">
    <text evidence="2">Belongs to the methyl-accepting chemotaxis (MCP) protein family.</text>
</comment>
<dbReference type="Proteomes" id="UP001519308">
    <property type="component" value="Unassembled WGS sequence"/>
</dbReference>
<dbReference type="InterPro" id="IPR004090">
    <property type="entry name" value="Chemotax_Me-accpt_rcpt"/>
</dbReference>
<dbReference type="PANTHER" id="PTHR32089:SF112">
    <property type="entry name" value="LYSOZYME-LIKE PROTEIN-RELATED"/>
    <property type="match status" value="1"/>
</dbReference>
<keyword evidence="4" id="KW-0472">Membrane</keyword>
<dbReference type="PRINTS" id="PR00260">
    <property type="entry name" value="CHEMTRNSDUCR"/>
</dbReference>
<feature type="transmembrane region" description="Helical" evidence="4">
    <location>
        <begin position="98"/>
        <end position="115"/>
    </location>
</feature>
<evidence type="ECO:0000256" key="1">
    <source>
        <dbReference type="ARBA" id="ARBA00023224"/>
    </source>
</evidence>
<feature type="transmembrane region" description="Helical" evidence="4">
    <location>
        <begin position="20"/>
        <end position="39"/>
    </location>
</feature>
<gene>
    <name evidence="6" type="ORF">J2Z44_002908</name>
</gene>
<dbReference type="InterPro" id="IPR004089">
    <property type="entry name" value="MCPsignal_dom"/>
</dbReference>
<protein>
    <submittedName>
        <fullName evidence="6">Methyl-accepting chemotaxis protein</fullName>
    </submittedName>
</protein>
<organism evidence="6 7">
    <name type="scientific">Clostridium punense</name>
    <dbReference type="NCBI Taxonomy" id="1054297"/>
    <lineage>
        <taxon>Bacteria</taxon>
        <taxon>Bacillati</taxon>
        <taxon>Bacillota</taxon>
        <taxon>Clostridia</taxon>
        <taxon>Eubacteriales</taxon>
        <taxon>Clostridiaceae</taxon>
        <taxon>Clostridium</taxon>
    </lineage>
</organism>
<dbReference type="PROSITE" id="PS50111">
    <property type="entry name" value="CHEMOTAXIS_TRANSDUC_2"/>
    <property type="match status" value="1"/>
</dbReference>
<evidence type="ECO:0000256" key="2">
    <source>
        <dbReference type="ARBA" id="ARBA00029447"/>
    </source>
</evidence>